<dbReference type="PIRSF" id="PIRSF034888">
    <property type="entry name" value="P-loop_UCP034888"/>
    <property type="match status" value="1"/>
</dbReference>
<gene>
    <name evidence="3" type="ORF">F4Y08_13685</name>
</gene>
<dbReference type="InterPro" id="IPR014592">
    <property type="entry name" value="P-loop_UCP034888"/>
</dbReference>
<evidence type="ECO:0000259" key="2">
    <source>
        <dbReference type="Pfam" id="PF13304"/>
    </source>
</evidence>
<feature type="domain" description="DUF3696" evidence="1">
    <location>
        <begin position="327"/>
        <end position="372"/>
    </location>
</feature>
<dbReference type="InterPro" id="IPR027417">
    <property type="entry name" value="P-loop_NTPase"/>
</dbReference>
<dbReference type="GO" id="GO:0016887">
    <property type="term" value="F:ATP hydrolysis activity"/>
    <property type="evidence" value="ECO:0007669"/>
    <property type="project" value="InterPro"/>
</dbReference>
<dbReference type="InterPro" id="IPR022532">
    <property type="entry name" value="DUF3696"/>
</dbReference>
<dbReference type="GO" id="GO:0005524">
    <property type="term" value="F:ATP binding"/>
    <property type="evidence" value="ECO:0007669"/>
    <property type="project" value="InterPro"/>
</dbReference>
<accession>A0A6B1DX62</accession>
<dbReference type="Pfam" id="PF12476">
    <property type="entry name" value="DUF3696"/>
    <property type="match status" value="1"/>
</dbReference>
<dbReference type="Pfam" id="PF13304">
    <property type="entry name" value="AAA_21"/>
    <property type="match status" value="1"/>
</dbReference>
<name>A0A6B1DX62_9CHLR</name>
<protein>
    <submittedName>
        <fullName evidence="3">DUF3696 domain-containing protein</fullName>
    </submittedName>
</protein>
<comment type="caution">
    <text evidence="3">The sequence shown here is derived from an EMBL/GenBank/DDBJ whole genome shotgun (WGS) entry which is preliminary data.</text>
</comment>
<organism evidence="3">
    <name type="scientific">Caldilineaceae bacterium SB0662_bin_9</name>
    <dbReference type="NCBI Taxonomy" id="2605258"/>
    <lineage>
        <taxon>Bacteria</taxon>
        <taxon>Bacillati</taxon>
        <taxon>Chloroflexota</taxon>
        <taxon>Caldilineae</taxon>
        <taxon>Caldilineales</taxon>
        <taxon>Caldilineaceae</taxon>
    </lineage>
</organism>
<reference evidence="3" key="1">
    <citation type="submission" date="2019-09" db="EMBL/GenBank/DDBJ databases">
        <title>Characterisation of the sponge microbiome using genome-centric metagenomics.</title>
        <authorList>
            <person name="Engelberts J.P."/>
            <person name="Robbins S.J."/>
            <person name="De Goeij J.M."/>
            <person name="Aranda M."/>
            <person name="Bell S.C."/>
            <person name="Webster N.S."/>
        </authorList>
    </citation>
    <scope>NUCLEOTIDE SEQUENCE</scope>
    <source>
        <strain evidence="3">SB0662_bin_9</strain>
    </source>
</reference>
<dbReference type="PANTHER" id="PTHR43581:SF2">
    <property type="entry name" value="EXCINUCLEASE ATPASE SUBUNIT"/>
    <property type="match status" value="1"/>
</dbReference>
<dbReference type="AlphaFoldDB" id="A0A6B1DX62"/>
<dbReference type="EMBL" id="VXPY01000094">
    <property type="protein sequence ID" value="MYD91365.1"/>
    <property type="molecule type" value="Genomic_DNA"/>
</dbReference>
<proteinExistence type="predicted"/>
<evidence type="ECO:0000313" key="3">
    <source>
        <dbReference type="EMBL" id="MYD91365.1"/>
    </source>
</evidence>
<dbReference type="InterPro" id="IPR003959">
    <property type="entry name" value="ATPase_AAA_core"/>
</dbReference>
<dbReference type="PANTHER" id="PTHR43581">
    <property type="entry name" value="ATP/GTP PHOSPHATASE"/>
    <property type="match status" value="1"/>
</dbReference>
<dbReference type="Gene3D" id="3.40.50.300">
    <property type="entry name" value="P-loop containing nucleotide triphosphate hydrolases"/>
    <property type="match status" value="1"/>
</dbReference>
<sequence>MITQLELEDFKCFSLLKLPLGPLTLLSGTNSSGKSTVLQSLVLLQQTMQINEWSTHLTLNGDLVSLGTVTDVLHQEARDRFRVGLADDSTICQWVFAGSRDEMSLTVENVSVGTKTVCKPQALRHLLPPKSNQEALSLVRRIHHLNYISAERDGPKDSYPLQDPQLGSTVGRAGEYAVSVLFLEQNDRIAEDLRLPGRPPTLRAQVEARLESFFSGDIALEVQWVPNTNAVTLRIRTSSDTDFARPVHVGFGITQILPIIVAVLTAPVGSIHLIENPEVHLHPAGQALMGQFLVEAVRAGHQLIVETHSDHVLNGIRRSVKDGNLRSDQIAIHFFQSQFLEDSQVLSMALDSAGNVDVWPEGFFDQFDKDMNYFAGWSN</sequence>
<dbReference type="SUPFAM" id="SSF52540">
    <property type="entry name" value="P-loop containing nucleoside triphosphate hydrolases"/>
    <property type="match status" value="1"/>
</dbReference>
<evidence type="ECO:0000259" key="1">
    <source>
        <dbReference type="Pfam" id="PF12476"/>
    </source>
</evidence>
<feature type="domain" description="ATPase AAA-type core" evidence="2">
    <location>
        <begin position="23"/>
        <end position="314"/>
    </location>
</feature>
<dbReference type="InterPro" id="IPR051396">
    <property type="entry name" value="Bact_Antivir_Def_Nuclease"/>
</dbReference>